<evidence type="ECO:0000313" key="2">
    <source>
        <dbReference type="EMBL" id="VVE36941.1"/>
    </source>
</evidence>
<gene>
    <name evidence="2" type="ORF">PPN31114_03955</name>
</gene>
<feature type="transmembrane region" description="Helical" evidence="1">
    <location>
        <begin position="12"/>
        <end position="30"/>
    </location>
</feature>
<sequence length="278" mass="30518">MSNTATSFFTSPFISTLIVPLLLLLAFVFVRWRSGSANILLDRIWRVVAGKREVEDPSILRHLQEMHDLEAFCFRHGIRVGRLGDARNLVWFADSKRIPMRDFSRAAPWVDVTHPNFVRPPSLRQSVGMYVIFGVLLGLAAVIVSAGESRSAMLTTQGSRVTFLADSDGIRSPASFEISAFGRSLMSTWTVSTSTCKSDPLALVRAAAFTESESKAICSSMLDGSLSDQIRKSVAFQRQAAGVAALVVMTCASMLLLHVLRGVNARRLLKRIVDAQAN</sequence>
<keyword evidence="1" id="KW-1133">Transmembrane helix</keyword>
<organism evidence="2 3">
    <name type="scientific">Pandoraea pneumonica</name>
    <dbReference type="NCBI Taxonomy" id="2508299"/>
    <lineage>
        <taxon>Bacteria</taxon>
        <taxon>Pseudomonadati</taxon>
        <taxon>Pseudomonadota</taxon>
        <taxon>Betaproteobacteria</taxon>
        <taxon>Burkholderiales</taxon>
        <taxon>Burkholderiaceae</taxon>
        <taxon>Pandoraea</taxon>
    </lineage>
</organism>
<dbReference type="EMBL" id="CABPSK010000004">
    <property type="protein sequence ID" value="VVE36941.1"/>
    <property type="molecule type" value="Genomic_DNA"/>
</dbReference>
<name>A0A5E4XKH5_9BURK</name>
<dbReference type="RefSeq" id="WP_370865903.1">
    <property type="nucleotide sequence ID" value="NZ_CABPSK010000004.1"/>
</dbReference>
<keyword evidence="1" id="KW-0812">Transmembrane</keyword>
<dbReference type="InterPro" id="IPR046188">
    <property type="entry name" value="DUF6216"/>
</dbReference>
<dbReference type="Proteomes" id="UP000366945">
    <property type="component" value="Unassembled WGS sequence"/>
</dbReference>
<reference evidence="2 3" key="1">
    <citation type="submission" date="2019-08" db="EMBL/GenBank/DDBJ databases">
        <authorList>
            <person name="Peeters C."/>
        </authorList>
    </citation>
    <scope>NUCLEOTIDE SEQUENCE [LARGE SCALE GENOMIC DNA]</scope>
    <source>
        <strain evidence="2 3">LMG 31114</strain>
    </source>
</reference>
<accession>A0A5E4XKH5</accession>
<dbReference type="GeneID" id="300407321"/>
<proteinExistence type="predicted"/>
<feature type="transmembrane region" description="Helical" evidence="1">
    <location>
        <begin position="240"/>
        <end position="260"/>
    </location>
</feature>
<keyword evidence="1" id="KW-0472">Membrane</keyword>
<evidence type="ECO:0000313" key="3">
    <source>
        <dbReference type="Proteomes" id="UP000366945"/>
    </source>
</evidence>
<keyword evidence="3" id="KW-1185">Reference proteome</keyword>
<evidence type="ECO:0000256" key="1">
    <source>
        <dbReference type="SAM" id="Phobius"/>
    </source>
</evidence>
<dbReference type="AlphaFoldDB" id="A0A5E4XKH5"/>
<feature type="transmembrane region" description="Helical" evidence="1">
    <location>
        <begin position="127"/>
        <end position="146"/>
    </location>
</feature>
<dbReference type="Pfam" id="PF19723">
    <property type="entry name" value="DUF6216"/>
    <property type="match status" value="1"/>
</dbReference>
<protein>
    <submittedName>
        <fullName evidence="2">Uncharacterized protein</fullName>
    </submittedName>
</protein>